<dbReference type="Gene3D" id="2.60.120.260">
    <property type="entry name" value="Galactose-binding domain-like"/>
    <property type="match status" value="2"/>
</dbReference>
<dbReference type="SUPFAM" id="SSF49785">
    <property type="entry name" value="Galactose-binding domain-like"/>
    <property type="match status" value="2"/>
</dbReference>
<dbReference type="GO" id="GO:0000256">
    <property type="term" value="P:allantoin catabolic process"/>
    <property type="evidence" value="ECO:0007669"/>
    <property type="project" value="UniProtKB-UniRule"/>
</dbReference>
<dbReference type="Pfam" id="PF03561">
    <property type="entry name" value="Allantoicase"/>
    <property type="match status" value="2"/>
</dbReference>
<dbReference type="AlphaFoldDB" id="A0A7D3VYB4"/>
<dbReference type="EC" id="3.5.3.4" evidence="2"/>
<dbReference type="InterPro" id="IPR015908">
    <property type="entry name" value="Allantoicase_dom"/>
</dbReference>
<evidence type="ECO:0000313" key="4">
    <source>
        <dbReference type="EMBL" id="QKG25810.1"/>
    </source>
</evidence>
<comment type="similarity">
    <text evidence="1 2">Belongs to the allantoicase family.</text>
</comment>
<organism evidence="4 5">
    <name type="scientific">Actinomadura verrucosospora</name>
    <dbReference type="NCBI Taxonomy" id="46165"/>
    <lineage>
        <taxon>Bacteria</taxon>
        <taxon>Bacillati</taxon>
        <taxon>Actinomycetota</taxon>
        <taxon>Actinomycetes</taxon>
        <taxon>Streptosporangiales</taxon>
        <taxon>Thermomonosporaceae</taxon>
        <taxon>Actinomadura</taxon>
    </lineage>
</organism>
<proteinExistence type="inferred from homology"/>
<dbReference type="HAMAP" id="MF_00813">
    <property type="entry name" value="Allantoicase"/>
    <property type="match status" value="1"/>
</dbReference>
<dbReference type="GO" id="GO:0006144">
    <property type="term" value="P:purine nucleobase metabolic process"/>
    <property type="evidence" value="ECO:0007669"/>
    <property type="project" value="UniProtKB-KW"/>
</dbReference>
<comment type="pathway">
    <text evidence="2">Nitrogen metabolism; (S)-allantoin degradation; (S)-ureidoglycolate from allantoate (aminidohydrolase route): step 1/1.</text>
</comment>
<keyword evidence="5" id="KW-1185">Reference proteome</keyword>
<accession>A0A7D3VYB4</accession>
<dbReference type="PANTHER" id="PTHR12045:SF3">
    <property type="entry name" value="INACTIVE ALLANTOICASE-RELATED"/>
    <property type="match status" value="1"/>
</dbReference>
<dbReference type="EMBL" id="CP053892">
    <property type="protein sequence ID" value="QKG25810.1"/>
    <property type="molecule type" value="Genomic_DNA"/>
</dbReference>
<evidence type="ECO:0000313" key="5">
    <source>
        <dbReference type="Proteomes" id="UP000501240"/>
    </source>
</evidence>
<gene>
    <name evidence="2" type="primary">alc</name>
    <name evidence="4" type="ORF">ACTIVE_7462</name>
</gene>
<dbReference type="GO" id="GO:0004037">
    <property type="term" value="F:allantoicase activity"/>
    <property type="evidence" value="ECO:0007669"/>
    <property type="project" value="UniProtKB-UniRule"/>
</dbReference>
<evidence type="ECO:0000256" key="1">
    <source>
        <dbReference type="ARBA" id="ARBA00009242"/>
    </source>
</evidence>
<keyword evidence="2 4" id="KW-0378">Hydrolase</keyword>
<keyword evidence="2" id="KW-0659">Purine metabolism</keyword>
<dbReference type="InterPro" id="IPR005164">
    <property type="entry name" value="Allantoicase"/>
</dbReference>
<evidence type="ECO:0000256" key="2">
    <source>
        <dbReference type="HAMAP-Rule" id="MF_00813"/>
    </source>
</evidence>
<feature type="domain" description="Allantoicase" evidence="3">
    <location>
        <begin position="16"/>
        <end position="163"/>
    </location>
</feature>
<protein>
    <recommendedName>
        <fullName evidence="2">Probable allantoicase</fullName>
        <ecNumber evidence="2">3.5.3.4</ecNumber>
    </recommendedName>
    <alternativeName>
        <fullName evidence="2">Allantoate amidinohydrolase</fullName>
    </alternativeName>
</protein>
<name>A0A7D3VYB4_ACTVE</name>
<feature type="domain" description="Allantoicase" evidence="3">
    <location>
        <begin position="183"/>
        <end position="306"/>
    </location>
</feature>
<dbReference type="RefSeq" id="WP_173099354.1">
    <property type="nucleotide sequence ID" value="NZ_CP053892.1"/>
</dbReference>
<evidence type="ECO:0000259" key="3">
    <source>
        <dbReference type="Pfam" id="PF03561"/>
    </source>
</evidence>
<reference evidence="4 5" key="1">
    <citation type="submission" date="2020-05" db="EMBL/GenBank/DDBJ databases">
        <title>Actinomadura verrucosospora NRRL-B18236 (PFL_A860) Genome sequencing and assembly.</title>
        <authorList>
            <person name="Samborskyy M."/>
        </authorList>
    </citation>
    <scope>NUCLEOTIDE SEQUENCE [LARGE SCALE GENOMIC DNA]</scope>
    <source>
        <strain evidence="4 5">NRRL:B18236</strain>
    </source>
</reference>
<dbReference type="Proteomes" id="UP000501240">
    <property type="component" value="Chromosome"/>
</dbReference>
<dbReference type="PANTHER" id="PTHR12045">
    <property type="entry name" value="ALLANTOICASE"/>
    <property type="match status" value="1"/>
</dbReference>
<sequence length="326" mass="35662">MSDFTALPDLAVRTLGGSVTAASDESFEEKENLINPWAPAFRPETFGPKGQEYDGWETRRRREPGHDWALVRLGLPGVVRGVVIDTAWFKGNYPPHASVEACAVDGHPGDPSGAEWVEIVPKSPLQGDTVHAFPVDAERLVTHVRLNMFPDGGIARIRVHGEVVPDPAHLTGLTVDLAALENGARVVECSNMFYSSPDNMLFPGLARNQAEGWETARRREPGNDWAVVRLAAPGTIRLAEVDTTNLKFNAPAEVSLTTPDGTTLLPRTRLQPDARHRFRIETPEVSHVRVNIHPDGGLARLRLWGSLTPAAERSLAGRWEALRPGA</sequence>
<dbReference type="InterPro" id="IPR008979">
    <property type="entry name" value="Galactose-bd-like_sf"/>
</dbReference>
<dbReference type="UniPathway" id="UPA00395">
    <property type="reaction ID" value="UER00654"/>
</dbReference>
<dbReference type="NCBIfam" id="TIGR02961">
    <property type="entry name" value="allantoicase"/>
    <property type="match status" value="1"/>
</dbReference>
<comment type="catalytic activity">
    <reaction evidence="2">
        <text>allantoate + H2O = (S)-ureidoglycolate + urea</text>
        <dbReference type="Rhea" id="RHEA:11016"/>
        <dbReference type="ChEBI" id="CHEBI:15377"/>
        <dbReference type="ChEBI" id="CHEBI:16199"/>
        <dbReference type="ChEBI" id="CHEBI:17536"/>
        <dbReference type="ChEBI" id="CHEBI:57296"/>
        <dbReference type="EC" id="3.5.3.4"/>
    </reaction>
</comment>